<name>A0A419Q9K0_CLOSI</name>
<sequence length="198" mass="21967">MPGCQSLNRSTRDAEVGFERRTFRQRVCVLTTELFRDRARQQNAVVTMSAVVHVFYNPSVRSFQIINRLIERRKDSLGKSFPGIPARVFRNGPLQLHQVPGLLESGCAPAHWSKKDEPDFVSQTSCLSTDVGGSTDVTDSVEQTALGTIEVSDPTSSQRKLRRRCVQASPAVPRLSALAKPTKFPVRSTRRGSITSKP</sequence>
<accession>A0A419Q9K0</accession>
<dbReference type="InParanoid" id="A0A419Q9K0"/>
<dbReference type="AlphaFoldDB" id="A0A419Q9K0"/>
<protein>
    <submittedName>
        <fullName evidence="1">Uncharacterized protein</fullName>
    </submittedName>
</protein>
<reference evidence="1 2" key="1">
    <citation type="journal article" date="2018" name="Biotechnol. Adv.">
        <title>Improved genomic resources and new bioinformatic workflow for the carcinogenic parasite Clonorchis sinensis: Biotechnological implications.</title>
        <authorList>
            <person name="Wang D."/>
            <person name="Korhonen P.K."/>
            <person name="Gasser R.B."/>
            <person name="Young N.D."/>
        </authorList>
    </citation>
    <scope>NUCLEOTIDE SEQUENCE [LARGE SCALE GENOMIC DNA]</scope>
    <source>
        <strain evidence="1">Cs-k2</strain>
    </source>
</reference>
<gene>
    <name evidence="1" type="ORF">CSKR_114163</name>
</gene>
<proteinExistence type="predicted"/>
<keyword evidence="2" id="KW-1185">Reference proteome</keyword>
<dbReference type="OrthoDB" id="1937912at2759"/>
<comment type="caution">
    <text evidence="1">The sequence shown here is derived from an EMBL/GenBank/DDBJ whole genome shotgun (WGS) entry which is preliminary data.</text>
</comment>
<organism evidence="1 2">
    <name type="scientific">Clonorchis sinensis</name>
    <name type="common">Chinese liver fluke</name>
    <dbReference type="NCBI Taxonomy" id="79923"/>
    <lineage>
        <taxon>Eukaryota</taxon>
        <taxon>Metazoa</taxon>
        <taxon>Spiralia</taxon>
        <taxon>Lophotrochozoa</taxon>
        <taxon>Platyhelminthes</taxon>
        <taxon>Trematoda</taxon>
        <taxon>Digenea</taxon>
        <taxon>Opisthorchiida</taxon>
        <taxon>Opisthorchiata</taxon>
        <taxon>Opisthorchiidae</taxon>
        <taxon>Clonorchis</taxon>
    </lineage>
</organism>
<reference evidence="1 2" key="2">
    <citation type="journal article" date="2021" name="Genomics">
        <title>High-quality reference genome for Clonorchis sinensis.</title>
        <authorList>
            <person name="Young N.D."/>
            <person name="Stroehlein A.J."/>
            <person name="Kinkar L."/>
            <person name="Wang T."/>
            <person name="Sohn W.M."/>
            <person name="Chang B.C.H."/>
            <person name="Kaur P."/>
            <person name="Weisz D."/>
            <person name="Dudchenko O."/>
            <person name="Aiden E.L."/>
            <person name="Korhonen P.K."/>
            <person name="Gasser R.B."/>
        </authorList>
    </citation>
    <scope>NUCLEOTIDE SEQUENCE [LARGE SCALE GENOMIC DNA]</scope>
    <source>
        <strain evidence="1">Cs-k2</strain>
    </source>
</reference>
<dbReference type="Proteomes" id="UP000286415">
    <property type="component" value="Unassembled WGS sequence"/>
</dbReference>
<dbReference type="STRING" id="79923.A0A419Q9K0"/>
<evidence type="ECO:0000313" key="2">
    <source>
        <dbReference type="Proteomes" id="UP000286415"/>
    </source>
</evidence>
<dbReference type="EMBL" id="NIRI02000042">
    <property type="protein sequence ID" value="KAG5450202.1"/>
    <property type="molecule type" value="Genomic_DNA"/>
</dbReference>
<evidence type="ECO:0000313" key="1">
    <source>
        <dbReference type="EMBL" id="KAG5450202.1"/>
    </source>
</evidence>